<dbReference type="InterPro" id="IPR020449">
    <property type="entry name" value="Tscrpt_reg_AraC-type_HTH"/>
</dbReference>
<dbReference type="Gene3D" id="1.10.10.60">
    <property type="entry name" value="Homeodomain-like"/>
    <property type="match status" value="1"/>
</dbReference>
<dbReference type="SUPFAM" id="SSF46689">
    <property type="entry name" value="Homeodomain-like"/>
    <property type="match status" value="1"/>
</dbReference>
<dbReference type="InterPro" id="IPR018060">
    <property type="entry name" value="HTH_AraC"/>
</dbReference>
<evidence type="ECO:0000256" key="2">
    <source>
        <dbReference type="ARBA" id="ARBA00023125"/>
    </source>
</evidence>
<protein>
    <submittedName>
        <fullName evidence="5">AraC-like DNA-binding protein</fullName>
    </submittedName>
</protein>
<organism evidence="5 6">
    <name type="scientific">Pedobacter duraquae</name>
    <dbReference type="NCBI Taxonomy" id="425511"/>
    <lineage>
        <taxon>Bacteria</taxon>
        <taxon>Pseudomonadati</taxon>
        <taxon>Bacteroidota</taxon>
        <taxon>Sphingobacteriia</taxon>
        <taxon>Sphingobacteriales</taxon>
        <taxon>Sphingobacteriaceae</taxon>
        <taxon>Pedobacter</taxon>
    </lineage>
</organism>
<dbReference type="InterPro" id="IPR009057">
    <property type="entry name" value="Homeodomain-like_sf"/>
</dbReference>
<dbReference type="Pfam" id="PF12833">
    <property type="entry name" value="HTH_18"/>
    <property type="match status" value="1"/>
</dbReference>
<dbReference type="AlphaFoldDB" id="A0A4R6IKA1"/>
<sequence>MEEIIRIDNITAYNKLRGVDTLHPLVTVIDVSKVKQLSPGTYNFNLYCIYLKELKCGALLYGRSQYDYEEGTFLAIGPGQVIGIPEAAIVPEPKGWALLFHPDFLKGNPLESHILNYSFFSYEINEALHVSKMERQVVSGCFHKIQHELRHDLDKHSRKLITANIELLLSYCARFYDRQFISRDYLNNTIIQKFDRLLHDYFFSDRPKEAGLPTVAYCAAELRLSANYFGDLIKKETGKTAQELIHNKIIELAKERVLDPGVNISDVAYTLGFKYPQHFTRLFKENAGVTPMEYRLSNYSRN</sequence>
<dbReference type="RefSeq" id="WP_133553887.1">
    <property type="nucleotide sequence ID" value="NZ_SNWM01000002.1"/>
</dbReference>
<evidence type="ECO:0000256" key="1">
    <source>
        <dbReference type="ARBA" id="ARBA00023015"/>
    </source>
</evidence>
<dbReference type="PRINTS" id="PR00032">
    <property type="entry name" value="HTHARAC"/>
</dbReference>
<keyword evidence="1" id="KW-0805">Transcription regulation</keyword>
<keyword evidence="2 5" id="KW-0238">DNA-binding</keyword>
<dbReference type="GO" id="GO:0003700">
    <property type="term" value="F:DNA-binding transcription factor activity"/>
    <property type="evidence" value="ECO:0007669"/>
    <property type="project" value="InterPro"/>
</dbReference>
<evidence type="ECO:0000313" key="6">
    <source>
        <dbReference type="Proteomes" id="UP000295499"/>
    </source>
</evidence>
<feature type="domain" description="HTH araC/xylS-type" evidence="4">
    <location>
        <begin position="196"/>
        <end position="297"/>
    </location>
</feature>
<keyword evidence="6" id="KW-1185">Reference proteome</keyword>
<evidence type="ECO:0000313" key="5">
    <source>
        <dbReference type="EMBL" id="TDO22490.1"/>
    </source>
</evidence>
<dbReference type="SMART" id="SM00342">
    <property type="entry name" value="HTH_ARAC"/>
    <property type="match status" value="1"/>
</dbReference>
<name>A0A4R6IKA1_9SPHI</name>
<dbReference type="Proteomes" id="UP000295499">
    <property type="component" value="Unassembled WGS sequence"/>
</dbReference>
<dbReference type="PANTHER" id="PTHR43280:SF32">
    <property type="entry name" value="TRANSCRIPTIONAL REGULATORY PROTEIN"/>
    <property type="match status" value="1"/>
</dbReference>
<dbReference type="GO" id="GO:0043565">
    <property type="term" value="F:sequence-specific DNA binding"/>
    <property type="evidence" value="ECO:0007669"/>
    <property type="project" value="InterPro"/>
</dbReference>
<comment type="caution">
    <text evidence="5">The sequence shown here is derived from an EMBL/GenBank/DDBJ whole genome shotgun (WGS) entry which is preliminary data.</text>
</comment>
<dbReference type="EMBL" id="SNWM01000002">
    <property type="protein sequence ID" value="TDO22490.1"/>
    <property type="molecule type" value="Genomic_DNA"/>
</dbReference>
<proteinExistence type="predicted"/>
<reference evidence="5 6" key="1">
    <citation type="submission" date="2019-03" db="EMBL/GenBank/DDBJ databases">
        <title>Genomic Encyclopedia of Archaeal and Bacterial Type Strains, Phase II (KMG-II): from individual species to whole genera.</title>
        <authorList>
            <person name="Goeker M."/>
        </authorList>
    </citation>
    <scope>NUCLEOTIDE SEQUENCE [LARGE SCALE GENOMIC DNA]</scope>
    <source>
        <strain evidence="5 6">DSM 19034</strain>
    </source>
</reference>
<dbReference type="PROSITE" id="PS01124">
    <property type="entry name" value="HTH_ARAC_FAMILY_2"/>
    <property type="match status" value="1"/>
</dbReference>
<accession>A0A4R6IKA1</accession>
<dbReference type="OrthoDB" id="9816214at2"/>
<dbReference type="PANTHER" id="PTHR43280">
    <property type="entry name" value="ARAC-FAMILY TRANSCRIPTIONAL REGULATOR"/>
    <property type="match status" value="1"/>
</dbReference>
<evidence type="ECO:0000259" key="4">
    <source>
        <dbReference type="PROSITE" id="PS01124"/>
    </source>
</evidence>
<keyword evidence="3" id="KW-0804">Transcription</keyword>
<gene>
    <name evidence="5" type="ORF">CLV32_1465</name>
</gene>
<evidence type="ECO:0000256" key="3">
    <source>
        <dbReference type="ARBA" id="ARBA00023163"/>
    </source>
</evidence>